<proteinExistence type="inferred from homology"/>
<evidence type="ECO:0000313" key="7">
    <source>
        <dbReference type="EMBL" id="BAS27626.1"/>
    </source>
</evidence>
<feature type="compositionally biased region" description="Basic and acidic residues" evidence="5">
    <location>
        <begin position="92"/>
        <end position="104"/>
    </location>
</feature>
<dbReference type="SUPFAM" id="SSF50249">
    <property type="entry name" value="Nucleic acid-binding proteins"/>
    <property type="match status" value="4"/>
</dbReference>
<dbReference type="EMBL" id="AP014924">
    <property type="protein sequence ID" value="BAS27626.1"/>
    <property type="molecule type" value="Genomic_DNA"/>
</dbReference>
<keyword evidence="3" id="KW-0687">Ribonucleoprotein</keyword>
<dbReference type="STRING" id="1555112.LIP_1782"/>
<feature type="domain" description="S1 motif" evidence="6">
    <location>
        <begin position="227"/>
        <end position="292"/>
    </location>
</feature>
<dbReference type="PATRIC" id="fig|1555112.3.peg.1814"/>
<dbReference type="PROSITE" id="PS50126">
    <property type="entry name" value="S1"/>
    <property type="match status" value="4"/>
</dbReference>
<keyword evidence="8" id="KW-1185">Reference proteome</keyword>
<dbReference type="GO" id="GO:0022627">
    <property type="term" value="C:cytosolic small ribosomal subunit"/>
    <property type="evidence" value="ECO:0007669"/>
    <property type="project" value="TreeGrafter"/>
</dbReference>
<dbReference type="AlphaFoldDB" id="A0A0K2SKJ0"/>
<dbReference type="OrthoDB" id="9804077at2"/>
<dbReference type="KEGG" id="lpil:LIP_1782"/>
<dbReference type="Gene3D" id="2.40.50.140">
    <property type="entry name" value="Nucleic acid-binding proteins"/>
    <property type="match status" value="4"/>
</dbReference>
<dbReference type="SMART" id="SM00316">
    <property type="entry name" value="S1"/>
    <property type="match status" value="4"/>
</dbReference>
<dbReference type="FunFam" id="2.40.50.140:FF:000103">
    <property type="entry name" value="protein RRP5 homolog"/>
    <property type="match status" value="1"/>
</dbReference>
<feature type="compositionally biased region" description="Basic and acidic residues" evidence="5">
    <location>
        <begin position="1"/>
        <end position="21"/>
    </location>
</feature>
<dbReference type="Proteomes" id="UP000065807">
    <property type="component" value="Chromosome"/>
</dbReference>
<dbReference type="FunFam" id="2.40.50.140:FF:000051">
    <property type="entry name" value="RNA-binding transcriptional accessory protein"/>
    <property type="match status" value="1"/>
</dbReference>
<evidence type="ECO:0000256" key="2">
    <source>
        <dbReference type="ARBA" id="ARBA00022980"/>
    </source>
</evidence>
<dbReference type="CDD" id="cd04465">
    <property type="entry name" value="S1_RPS1_repeat_ec2_hs2"/>
    <property type="match status" value="1"/>
</dbReference>
<reference evidence="8" key="2">
    <citation type="journal article" date="2016" name="Int. J. Syst. Evol. Microbiol.">
        <title>Complete genome sequence and cell structure of Limnochorda pilosa, a Gram-negative spore-former within the phylum Firmicutes.</title>
        <authorList>
            <person name="Watanabe M."/>
            <person name="Kojima H."/>
            <person name="Fukui M."/>
        </authorList>
    </citation>
    <scope>NUCLEOTIDE SEQUENCE [LARGE SCALE GENOMIC DNA]</scope>
    <source>
        <strain evidence="8">HC45</strain>
    </source>
</reference>
<dbReference type="Pfam" id="PF00575">
    <property type="entry name" value="S1"/>
    <property type="match status" value="4"/>
</dbReference>
<comment type="similarity">
    <text evidence="1">Belongs to the bacterial ribosomal protein bS1 family.</text>
</comment>
<keyword evidence="2" id="KW-0689">Ribosomal protein</keyword>
<evidence type="ECO:0000313" key="8">
    <source>
        <dbReference type="Proteomes" id="UP000065807"/>
    </source>
</evidence>
<dbReference type="PANTHER" id="PTHR10724">
    <property type="entry name" value="30S RIBOSOMAL PROTEIN S1"/>
    <property type="match status" value="1"/>
</dbReference>
<evidence type="ECO:0000256" key="1">
    <source>
        <dbReference type="ARBA" id="ARBA00006767"/>
    </source>
</evidence>
<name>A0A0K2SKJ0_LIMPI</name>
<dbReference type="RefSeq" id="WP_068136742.1">
    <property type="nucleotide sequence ID" value="NZ_AP014924.1"/>
</dbReference>
<protein>
    <recommendedName>
        <fullName evidence="6">S1 motif domain-containing protein</fullName>
    </recommendedName>
</protein>
<sequence>MVESEEKREREELTSEGRPSESEGAPGGVDVEAARARAAAEGAAGEASRGVDPDASGEEEARGEESQAVDGYPESLPQASGEATLAAAPPPEEAREEAAAREAHAVNGAVAEATASEAPRPADATPAWINEPGFEPLSAGQIVRGHVAQVNDDEVLVDVGYKTEGRIPLHELNIPRDTKPSDLFKRGDEIDVFVIKVEDAEGTVLLSKRRADYRLVWERLERHFKEGEPLEARVTERVKGGLLVDVGVRGFLPASHVDIRYVEDLSQFVGQTLRLKVIEIDRQRNNVVLSRKEVLEKEMESSKVELLASLKPGTAVDGVVRRLTDFGAFVELEGGVEGLLHVSEMAWSRVRHPRDVVKEGQKVKVKVLSVDPAKGRISLSLKGAQPDPWRNIHERYQIGELVTGEVTRTVEFGAFVKLEDGVEGLVHISQLASHHVNDASEVVQTGDQVTVKVISLDPKARRIGLSLKEAREDEERLRTSQFNQSRERDSVKLGDVFGELQELLDERHAAEDQEVQSSSENG</sequence>
<dbReference type="GO" id="GO:0003735">
    <property type="term" value="F:structural constituent of ribosome"/>
    <property type="evidence" value="ECO:0007669"/>
    <property type="project" value="TreeGrafter"/>
</dbReference>
<evidence type="ECO:0000256" key="5">
    <source>
        <dbReference type="SAM" id="MobiDB-lite"/>
    </source>
</evidence>
<evidence type="ECO:0000256" key="4">
    <source>
        <dbReference type="ARBA" id="ARBA00025604"/>
    </source>
</evidence>
<dbReference type="GO" id="GO:0006412">
    <property type="term" value="P:translation"/>
    <property type="evidence" value="ECO:0007669"/>
    <property type="project" value="TreeGrafter"/>
</dbReference>
<dbReference type="InterPro" id="IPR050437">
    <property type="entry name" value="Ribos_protein_bS1-like"/>
</dbReference>
<dbReference type="InterPro" id="IPR012340">
    <property type="entry name" value="NA-bd_OB-fold"/>
</dbReference>
<accession>A0A0K2SKJ0</accession>
<comment type="function">
    <text evidence="4">Binds mRNA; thus facilitating recognition of the initiation point. It is needed to translate mRNA with a short Shine-Dalgarno (SD) purine-rich sequence.</text>
</comment>
<reference evidence="8" key="1">
    <citation type="submission" date="2015-07" db="EMBL/GenBank/DDBJ databases">
        <title>Complete genome sequence and phylogenetic analysis of Limnochorda pilosa.</title>
        <authorList>
            <person name="Watanabe M."/>
            <person name="Kojima H."/>
            <person name="Fukui M."/>
        </authorList>
    </citation>
    <scope>NUCLEOTIDE SEQUENCE [LARGE SCALE GENOMIC DNA]</scope>
    <source>
        <strain evidence="8">HC45</strain>
    </source>
</reference>
<feature type="domain" description="S1 motif" evidence="6">
    <location>
        <begin position="140"/>
        <end position="209"/>
    </location>
</feature>
<gene>
    <name evidence="7" type="ORF">LIP_1782</name>
</gene>
<dbReference type="InterPro" id="IPR035104">
    <property type="entry name" value="Ribosomal_protein_S1-like"/>
</dbReference>
<feature type="compositionally biased region" description="Low complexity" evidence="5">
    <location>
        <begin position="36"/>
        <end position="50"/>
    </location>
</feature>
<organism evidence="7 8">
    <name type="scientific">Limnochorda pilosa</name>
    <dbReference type="NCBI Taxonomy" id="1555112"/>
    <lineage>
        <taxon>Bacteria</taxon>
        <taxon>Bacillati</taxon>
        <taxon>Bacillota</taxon>
        <taxon>Limnochordia</taxon>
        <taxon>Limnochordales</taxon>
        <taxon>Limnochordaceae</taxon>
        <taxon>Limnochorda</taxon>
    </lineage>
</organism>
<dbReference type="CDD" id="cd05688">
    <property type="entry name" value="S1_RPS1_repeat_ec3"/>
    <property type="match status" value="1"/>
</dbReference>
<dbReference type="NCBIfam" id="NF005208">
    <property type="entry name" value="PRK06676.1"/>
    <property type="match status" value="1"/>
</dbReference>
<dbReference type="PRINTS" id="PR00681">
    <property type="entry name" value="RIBOSOMALS1"/>
</dbReference>
<evidence type="ECO:0000256" key="3">
    <source>
        <dbReference type="ARBA" id="ARBA00023274"/>
    </source>
</evidence>
<feature type="region of interest" description="Disordered" evidence="5">
    <location>
        <begin position="1"/>
        <end position="105"/>
    </location>
</feature>
<dbReference type="PANTHER" id="PTHR10724:SF7">
    <property type="entry name" value="SMALL RIBOSOMAL SUBUNIT PROTEIN BS1C"/>
    <property type="match status" value="1"/>
</dbReference>
<dbReference type="InterPro" id="IPR003029">
    <property type="entry name" value="S1_domain"/>
</dbReference>
<feature type="domain" description="S1 motif" evidence="6">
    <location>
        <begin position="313"/>
        <end position="382"/>
    </location>
</feature>
<evidence type="ECO:0000259" key="6">
    <source>
        <dbReference type="PROSITE" id="PS50126"/>
    </source>
</evidence>
<dbReference type="GO" id="GO:0003729">
    <property type="term" value="F:mRNA binding"/>
    <property type="evidence" value="ECO:0007669"/>
    <property type="project" value="TreeGrafter"/>
</dbReference>
<feature type="domain" description="S1 motif" evidence="6">
    <location>
        <begin position="399"/>
        <end position="468"/>
    </location>
</feature>
<dbReference type="CDD" id="cd05687">
    <property type="entry name" value="S1_RPS1_repeat_ec1_hs1"/>
    <property type="match status" value="1"/>
</dbReference>